<dbReference type="PROSITE" id="PS00767">
    <property type="entry name" value="THF_DHG_CYH_2"/>
    <property type="match status" value="1"/>
</dbReference>
<keyword evidence="9" id="KW-0067">ATP-binding</keyword>
<dbReference type="FunFam" id="3.10.410.10:FF:000001">
    <property type="entry name" value="Putative formate--tetrahydrofolate ligase"/>
    <property type="match status" value="1"/>
</dbReference>
<dbReference type="InterPro" id="IPR020867">
    <property type="entry name" value="THF_DH/CycHdrlase_CS"/>
</dbReference>
<keyword evidence="7" id="KW-0547">Nucleotide-binding</keyword>
<evidence type="ECO:0000256" key="11">
    <source>
        <dbReference type="ARBA" id="ARBA00023002"/>
    </source>
</evidence>
<comment type="similarity">
    <text evidence="3">In the C-terminal section; belongs to the formate--tetrahydrofolate ligase family.</text>
</comment>
<keyword evidence="8" id="KW-0378">Hydrolase</keyword>
<comment type="catalytic activity">
    <reaction evidence="13">
        <text>(6R)-5,10-methylene-5,6,7,8-tetrahydrofolate + NADP(+) = (6R)-5,10-methenyltetrahydrofolate + NADPH</text>
        <dbReference type="Rhea" id="RHEA:22812"/>
        <dbReference type="ChEBI" id="CHEBI:15636"/>
        <dbReference type="ChEBI" id="CHEBI:57455"/>
        <dbReference type="ChEBI" id="CHEBI:57783"/>
        <dbReference type="ChEBI" id="CHEBI:58349"/>
        <dbReference type="EC" id="1.5.1.5"/>
    </reaction>
    <physiologicalReaction direction="left-to-right" evidence="13">
        <dbReference type="Rhea" id="RHEA:22813"/>
    </physiologicalReaction>
    <physiologicalReaction direction="right-to-left" evidence="13">
        <dbReference type="Rhea" id="RHEA:22814"/>
    </physiologicalReaction>
</comment>
<dbReference type="PANTHER" id="PTHR48099">
    <property type="entry name" value="C-1-TETRAHYDROFOLATE SYNTHASE, CYTOPLASMIC-RELATED"/>
    <property type="match status" value="1"/>
</dbReference>
<dbReference type="Gene3D" id="3.10.410.10">
    <property type="entry name" value="Formyltetrahydrofolate synthetase, domain 3"/>
    <property type="match status" value="1"/>
</dbReference>
<keyword evidence="5" id="KW-0554">One-carbon metabolism</keyword>
<dbReference type="InterPro" id="IPR000672">
    <property type="entry name" value="THF_DH/CycHdrlase"/>
</dbReference>
<evidence type="ECO:0000259" key="17">
    <source>
        <dbReference type="Pfam" id="PF02882"/>
    </source>
</evidence>
<protein>
    <submittedName>
        <fullName evidence="18">Uncharacterized protein</fullName>
    </submittedName>
</protein>
<dbReference type="PROSITE" id="PS00722">
    <property type="entry name" value="FTHFS_2"/>
    <property type="match status" value="1"/>
</dbReference>
<keyword evidence="12" id="KW-0511">Multifunctional enzyme</keyword>
<dbReference type="Proteomes" id="UP000002866">
    <property type="component" value="Chromosome 2"/>
</dbReference>
<dbReference type="GO" id="GO:0005524">
    <property type="term" value="F:ATP binding"/>
    <property type="evidence" value="ECO:0007669"/>
    <property type="project" value="UniProtKB-KW"/>
</dbReference>
<evidence type="ECO:0000256" key="3">
    <source>
        <dbReference type="ARBA" id="ARBA00006985"/>
    </source>
</evidence>
<evidence type="ECO:0000256" key="13">
    <source>
        <dbReference type="ARBA" id="ARBA00051435"/>
    </source>
</evidence>
<evidence type="ECO:0000259" key="16">
    <source>
        <dbReference type="Pfam" id="PF00763"/>
    </source>
</evidence>
<evidence type="ECO:0000256" key="1">
    <source>
        <dbReference type="ARBA" id="ARBA00004777"/>
    </source>
</evidence>
<evidence type="ECO:0000313" key="18">
    <source>
        <dbReference type="EMBL" id="CCH59577.1"/>
    </source>
</evidence>
<gene>
    <name evidence="18" type="primary">TBLA0B07610</name>
    <name evidence="18" type="ORF">TBLA_0B07610</name>
</gene>
<name>I2GZM5_HENB6</name>
<evidence type="ECO:0000256" key="14">
    <source>
        <dbReference type="ARBA" id="ARBA00051544"/>
    </source>
</evidence>
<dbReference type="InterPro" id="IPR027417">
    <property type="entry name" value="P-loop_NTPase"/>
</dbReference>
<evidence type="ECO:0000256" key="2">
    <source>
        <dbReference type="ARBA" id="ARBA00005559"/>
    </source>
</evidence>
<dbReference type="STRING" id="1071380.I2GZM5"/>
<feature type="domain" description="Tetrahydrofolate dehydrogenase/cyclohydrolase NAD(P)-binding" evidence="17">
    <location>
        <begin position="146"/>
        <end position="301"/>
    </location>
</feature>
<dbReference type="GO" id="GO:0004477">
    <property type="term" value="F:methenyltetrahydrofolate cyclohydrolase activity"/>
    <property type="evidence" value="ECO:0007669"/>
    <property type="project" value="UniProtKB-EC"/>
</dbReference>
<dbReference type="HOGENOM" id="CLU_003601_2_0_1"/>
<dbReference type="PROSITE" id="PS00721">
    <property type="entry name" value="FTHFS_1"/>
    <property type="match status" value="1"/>
</dbReference>
<dbReference type="PANTHER" id="PTHR48099:SF5">
    <property type="entry name" value="C-1-TETRAHYDROFOLATE SYNTHASE, CYTOPLASMIC"/>
    <property type="match status" value="1"/>
</dbReference>
<dbReference type="OMA" id="QPIMFRR"/>
<dbReference type="GeneID" id="14493872"/>
<evidence type="ECO:0000256" key="4">
    <source>
        <dbReference type="ARBA" id="ARBA00011738"/>
    </source>
</evidence>
<comment type="similarity">
    <text evidence="2">In the N-terminal section; belongs to the tetrahydrofolate dehydrogenase/cyclohydrolase family.</text>
</comment>
<dbReference type="InterPro" id="IPR036291">
    <property type="entry name" value="NAD(P)-bd_dom_sf"/>
</dbReference>
<dbReference type="SUPFAM" id="SSF53223">
    <property type="entry name" value="Aminoacid dehydrogenase-like, N-terminal domain"/>
    <property type="match status" value="1"/>
</dbReference>
<evidence type="ECO:0000256" key="8">
    <source>
        <dbReference type="ARBA" id="ARBA00022801"/>
    </source>
</evidence>
<dbReference type="AlphaFoldDB" id="I2GZM5"/>
<dbReference type="FunFam" id="3.40.50.10860:FF:000005">
    <property type="entry name" value="C-1-tetrahydrofolate synthase, cytoplasmic, putative"/>
    <property type="match status" value="1"/>
</dbReference>
<accession>I2GZM5</accession>
<dbReference type="HAMAP" id="MF_01543">
    <property type="entry name" value="FTHFS"/>
    <property type="match status" value="1"/>
</dbReference>
<keyword evidence="6" id="KW-0436">Ligase</keyword>
<dbReference type="GO" id="GO:0004329">
    <property type="term" value="F:formate-tetrahydrofolate ligase activity"/>
    <property type="evidence" value="ECO:0007669"/>
    <property type="project" value="UniProtKB-EC"/>
</dbReference>
<dbReference type="InterPro" id="IPR020630">
    <property type="entry name" value="THF_DH/CycHdrlase_cat_dom"/>
</dbReference>
<dbReference type="OrthoDB" id="5126881at2759"/>
<dbReference type="Gene3D" id="3.40.50.300">
    <property type="entry name" value="P-loop containing nucleotide triphosphate hydrolases"/>
    <property type="match status" value="2"/>
</dbReference>
<dbReference type="RefSeq" id="XP_004179096.1">
    <property type="nucleotide sequence ID" value="XM_004179048.1"/>
</dbReference>
<dbReference type="InterPro" id="IPR020631">
    <property type="entry name" value="THF_DH/CycHdrlase_NAD-bd_dom"/>
</dbReference>
<evidence type="ECO:0000256" key="5">
    <source>
        <dbReference type="ARBA" id="ARBA00022563"/>
    </source>
</evidence>
<dbReference type="Gene3D" id="3.40.50.720">
    <property type="entry name" value="NAD(P)-binding Rossmann-like Domain"/>
    <property type="match status" value="1"/>
</dbReference>
<comment type="subunit">
    <text evidence="4">Homodimer.</text>
</comment>
<keyword evidence="10" id="KW-0521">NADP</keyword>
<dbReference type="InParanoid" id="I2GZM5"/>
<dbReference type="InterPro" id="IPR046346">
    <property type="entry name" value="Aminoacid_DH-like_N_sf"/>
</dbReference>
<evidence type="ECO:0000256" key="10">
    <source>
        <dbReference type="ARBA" id="ARBA00022857"/>
    </source>
</evidence>
<dbReference type="PROSITE" id="PS00766">
    <property type="entry name" value="THF_DHG_CYH_1"/>
    <property type="match status" value="1"/>
</dbReference>
<evidence type="ECO:0000256" key="12">
    <source>
        <dbReference type="ARBA" id="ARBA00023268"/>
    </source>
</evidence>
<dbReference type="Pfam" id="PF02882">
    <property type="entry name" value="THF_DHG_CYH_C"/>
    <property type="match status" value="1"/>
</dbReference>
<dbReference type="CDD" id="cd00477">
    <property type="entry name" value="FTHFS"/>
    <property type="match status" value="1"/>
</dbReference>
<dbReference type="GO" id="GO:0005829">
    <property type="term" value="C:cytosol"/>
    <property type="evidence" value="ECO:0007669"/>
    <property type="project" value="TreeGrafter"/>
</dbReference>
<evidence type="ECO:0000256" key="15">
    <source>
        <dbReference type="ARBA" id="ARBA00052163"/>
    </source>
</evidence>
<dbReference type="InterPro" id="IPR020628">
    <property type="entry name" value="Formate_THF_ligase_CS"/>
</dbReference>
<dbReference type="CDD" id="cd01080">
    <property type="entry name" value="NAD_bind_m-THF_DH_Cyclohyd"/>
    <property type="match status" value="1"/>
</dbReference>
<dbReference type="Pfam" id="PF01268">
    <property type="entry name" value="FTHFS"/>
    <property type="match status" value="1"/>
</dbReference>
<dbReference type="EMBL" id="HE806317">
    <property type="protein sequence ID" value="CCH59577.1"/>
    <property type="molecule type" value="Genomic_DNA"/>
</dbReference>
<dbReference type="KEGG" id="tbl:TBLA_0B07610"/>
<dbReference type="UniPathway" id="UPA00193"/>
<proteinExistence type="inferred from homology"/>
<dbReference type="SUPFAM" id="SSF51735">
    <property type="entry name" value="NAD(P)-binding Rossmann-fold domains"/>
    <property type="match status" value="1"/>
</dbReference>
<comment type="catalytic activity">
    <reaction evidence="14">
        <text>(6S)-5,6,7,8-tetrahydrofolate + formate + ATP = (6R)-10-formyltetrahydrofolate + ADP + phosphate</text>
        <dbReference type="Rhea" id="RHEA:20221"/>
        <dbReference type="ChEBI" id="CHEBI:15740"/>
        <dbReference type="ChEBI" id="CHEBI:30616"/>
        <dbReference type="ChEBI" id="CHEBI:43474"/>
        <dbReference type="ChEBI" id="CHEBI:57453"/>
        <dbReference type="ChEBI" id="CHEBI:195366"/>
        <dbReference type="ChEBI" id="CHEBI:456216"/>
        <dbReference type="EC" id="6.3.4.3"/>
    </reaction>
    <physiologicalReaction direction="left-to-right" evidence="14">
        <dbReference type="Rhea" id="RHEA:20222"/>
    </physiologicalReaction>
    <physiologicalReaction direction="right-to-left" evidence="14">
        <dbReference type="Rhea" id="RHEA:20223"/>
    </physiologicalReaction>
</comment>
<evidence type="ECO:0000256" key="7">
    <source>
        <dbReference type="ARBA" id="ARBA00022741"/>
    </source>
</evidence>
<evidence type="ECO:0000313" key="19">
    <source>
        <dbReference type="Proteomes" id="UP000002866"/>
    </source>
</evidence>
<organism evidence="18 19">
    <name type="scientific">Henningerozyma blattae (strain ATCC 34711 / CBS 6284 / DSM 70876 / NBRC 10599 / NRRL Y-10934 / UCD 77-7)</name>
    <name type="common">Yeast</name>
    <name type="synonym">Tetrapisispora blattae</name>
    <dbReference type="NCBI Taxonomy" id="1071380"/>
    <lineage>
        <taxon>Eukaryota</taxon>
        <taxon>Fungi</taxon>
        <taxon>Dikarya</taxon>
        <taxon>Ascomycota</taxon>
        <taxon>Saccharomycotina</taxon>
        <taxon>Saccharomycetes</taxon>
        <taxon>Saccharomycetales</taxon>
        <taxon>Saccharomycetaceae</taxon>
        <taxon>Henningerozyma</taxon>
    </lineage>
</organism>
<keyword evidence="19" id="KW-1185">Reference proteome</keyword>
<dbReference type="SUPFAM" id="SSF52540">
    <property type="entry name" value="P-loop containing nucleoside triphosphate hydrolases"/>
    <property type="match status" value="1"/>
</dbReference>
<dbReference type="GO" id="GO:0035999">
    <property type="term" value="P:tetrahydrofolate interconversion"/>
    <property type="evidence" value="ECO:0007669"/>
    <property type="project" value="UniProtKB-UniPathway"/>
</dbReference>
<evidence type="ECO:0000256" key="9">
    <source>
        <dbReference type="ARBA" id="ARBA00022840"/>
    </source>
</evidence>
<dbReference type="PRINTS" id="PR00085">
    <property type="entry name" value="THFDHDRGNASE"/>
</dbReference>
<dbReference type="HAMAP" id="MF_01576">
    <property type="entry name" value="THF_DHG_CYH"/>
    <property type="match status" value="1"/>
</dbReference>
<comment type="catalytic activity">
    <reaction evidence="15">
        <text>(6R)-5,10-methenyltetrahydrofolate + H2O = (6R)-10-formyltetrahydrofolate + H(+)</text>
        <dbReference type="Rhea" id="RHEA:23700"/>
        <dbReference type="ChEBI" id="CHEBI:15377"/>
        <dbReference type="ChEBI" id="CHEBI:15378"/>
        <dbReference type="ChEBI" id="CHEBI:57455"/>
        <dbReference type="ChEBI" id="CHEBI:195366"/>
        <dbReference type="EC" id="3.5.4.9"/>
    </reaction>
    <physiologicalReaction direction="left-to-right" evidence="15">
        <dbReference type="Rhea" id="RHEA:23701"/>
    </physiologicalReaction>
    <physiologicalReaction direction="right-to-left" evidence="15">
        <dbReference type="Rhea" id="RHEA:23702"/>
    </physiologicalReaction>
</comment>
<feature type="domain" description="Tetrahydrofolate dehydrogenase/cyclohydrolase catalytic" evidence="16">
    <location>
        <begin position="14"/>
        <end position="125"/>
    </location>
</feature>
<evidence type="ECO:0000256" key="6">
    <source>
        <dbReference type="ARBA" id="ARBA00022598"/>
    </source>
</evidence>
<dbReference type="FunFam" id="3.40.50.300:FF:000245">
    <property type="entry name" value="C-1-tetrahydrofolate synthase, cytoplasmic"/>
    <property type="match status" value="1"/>
</dbReference>
<reference evidence="18 19" key="1">
    <citation type="journal article" date="2011" name="Proc. Natl. Acad. Sci. U.S.A.">
        <title>Evolutionary erosion of yeast sex chromosomes by mating-type switching accidents.</title>
        <authorList>
            <person name="Gordon J.L."/>
            <person name="Armisen D."/>
            <person name="Proux-Wera E."/>
            <person name="Oheigeartaigh S.S."/>
            <person name="Byrne K.P."/>
            <person name="Wolfe K.H."/>
        </authorList>
    </citation>
    <scope>NUCLEOTIDE SEQUENCE [LARGE SCALE GENOMIC DNA]</scope>
    <source>
        <strain evidence="19">ATCC 34711 / CBS 6284 / DSM 70876 / NBRC 10599 / NRRL Y-10934 / UCD 77-7</strain>
    </source>
</reference>
<dbReference type="GO" id="GO:0004488">
    <property type="term" value="F:methylenetetrahydrofolate dehydrogenase (NADP+) activity"/>
    <property type="evidence" value="ECO:0007669"/>
    <property type="project" value="UniProtKB-EC"/>
</dbReference>
<sequence>MSAELKELYKNKLIDGKKHAASIRSEIKRNIETSNIKPTLAIVQVGNRPDSSLYVRMKKKSAAESGIKAVHHLLSDSVSQESLLTLIDSLNNNNKVNGIIVQLPLPKHLNEDEITERVITSKDVDGFGPDNIGELHRRNGVPLFEPCTPKGIITLLDRENVQIKGANALVIGRSDIVGGPVAALLQKRDATVTIAHSKTDHATLVNFIRNADIIVVAVGVANFLSEELWKEADNTRNPVIIDVGTNYIPDETKKSGSRCVGDVDFNNVIPNVSKVTPVPGGVGPMTVACLLQNTWIAAKRAASKYDTGLKTLSPVPSDHEISRQAIPTEITQIASMAKVPRARIIPYGSTKAKIDISYLKKINKPPVKRGKYIVVTGITPTPLGEGKSTTTIGLAQALGAHCNQLAIATVRQPSMGPTFGVKGGAAGGGYAQVIPMEDFNLHMTGDIHAVAMANNLLAAAIDTRIFHESTQTDAALFKRLLKTDNNGKKILDPVLSRRLAKFNIQKTNPDDLTPEEITKLVRLDIDPNSITWKRVVDINDRFLRKITIGQNATEKGLTRETGFDIAVASECMAILALATSLDDLRERLSKIVIGSSKDGSPITCDDIGCAGAMTALLKDTINPNMMQTLEKTPVLVHAGPFANISIGASSVLADKLALDLTSVKEGEDSNSKPGYVITEAGFDFTMGGERFLNIKAKTSNIIPDVVVIVATVRALKVHGGGAPIKPGASLPKEYKEENLEILEKGCSNLVKHIQNAKSFNLPVVVAVNRFSTDTDTELELVKKISVEAGASDAIIANHWEQGGEGAVDLARGIMEVCENESNQNFKFTYDLNSSIEEKIDTIATKMYNAKDVEFSDLAKEKLQLYKSQGYDKLPICIAKTQYSLSHDPNLKGVPSGYTLPIRDIKAAAGGGYLFALAGDIMTIPGLPTRPGYMNIEVVDGEIEGMF</sequence>
<dbReference type="eggNOG" id="KOG4230">
    <property type="taxonomic scope" value="Eukaryota"/>
</dbReference>
<dbReference type="Pfam" id="PF00763">
    <property type="entry name" value="THF_DHG_CYH"/>
    <property type="match status" value="1"/>
</dbReference>
<dbReference type="Gene3D" id="3.40.50.10860">
    <property type="entry name" value="Leucine Dehydrogenase, chain A, domain 1"/>
    <property type="match status" value="1"/>
</dbReference>
<comment type="pathway">
    <text evidence="1">One-carbon metabolism; tetrahydrofolate interconversion.</text>
</comment>
<dbReference type="InterPro" id="IPR000559">
    <property type="entry name" value="Formate_THF_ligase"/>
</dbReference>
<keyword evidence="11" id="KW-0560">Oxidoreductase</keyword>
<dbReference type="FunFam" id="3.40.50.720:FF:000006">
    <property type="entry name" value="Bifunctional protein FolD"/>
    <property type="match status" value="1"/>
</dbReference>